<dbReference type="KEGG" id="rba:RB3196"/>
<feature type="region of interest" description="Disordered" evidence="1">
    <location>
        <begin position="1"/>
        <end position="25"/>
    </location>
</feature>
<evidence type="ECO:0000313" key="2">
    <source>
        <dbReference type="EMBL" id="CAD73050.1"/>
    </source>
</evidence>
<dbReference type="EnsemblBacteria" id="CAD73050">
    <property type="protein sequence ID" value="CAD73050"/>
    <property type="gene ID" value="RB3196"/>
</dbReference>
<name>Q7UUM9_RHOBA</name>
<dbReference type="AlphaFoldDB" id="Q7UUM9"/>
<dbReference type="PATRIC" id="fig|243090.15.peg.1473"/>
<dbReference type="InParanoid" id="Q7UUM9"/>
<evidence type="ECO:0000313" key="3">
    <source>
        <dbReference type="Proteomes" id="UP000001025"/>
    </source>
</evidence>
<dbReference type="HOGENOM" id="CLU_2181853_0_0_0"/>
<dbReference type="Proteomes" id="UP000001025">
    <property type="component" value="Chromosome"/>
</dbReference>
<protein>
    <submittedName>
        <fullName evidence="2">Uncharacterized protein</fullName>
    </submittedName>
</protein>
<evidence type="ECO:0000256" key="1">
    <source>
        <dbReference type="SAM" id="MobiDB-lite"/>
    </source>
</evidence>
<gene>
    <name evidence="2" type="ordered locus">RB3196</name>
</gene>
<keyword evidence="3" id="KW-1185">Reference proteome</keyword>
<feature type="compositionally biased region" description="Polar residues" evidence="1">
    <location>
        <begin position="1"/>
        <end position="13"/>
    </location>
</feature>
<reference evidence="2 3" key="1">
    <citation type="journal article" date="2003" name="Proc. Natl. Acad. Sci. U.S.A.">
        <title>Complete genome sequence of the marine planctomycete Pirellula sp. strain 1.</title>
        <authorList>
            <person name="Gloeckner F.O."/>
            <person name="Kube M."/>
            <person name="Bauer M."/>
            <person name="Teeling H."/>
            <person name="Lombardot T."/>
            <person name="Ludwig W."/>
            <person name="Gade D."/>
            <person name="Beck A."/>
            <person name="Borzym K."/>
            <person name="Heitmann K."/>
            <person name="Rabus R."/>
            <person name="Schlesner H."/>
            <person name="Amann R."/>
            <person name="Reinhardt R."/>
        </authorList>
    </citation>
    <scope>NUCLEOTIDE SEQUENCE [LARGE SCALE GENOMIC DNA]</scope>
    <source>
        <strain evidence="3">DSM 10527 / NCIMB 13988 / SH1</strain>
    </source>
</reference>
<sequence>MGLSKLRSQNVPGQKTMPMKYHPVCSKPHDPVNKPSVVATTESLPVRAWLSLGCIVPVRHDFHRVMRLQCAERNNFTQCDQSSVIELFHEQVRETLAAFLIASCFLASR</sequence>
<organism evidence="2 3">
    <name type="scientific">Rhodopirellula baltica (strain DSM 10527 / NCIMB 13988 / SH1)</name>
    <dbReference type="NCBI Taxonomy" id="243090"/>
    <lineage>
        <taxon>Bacteria</taxon>
        <taxon>Pseudomonadati</taxon>
        <taxon>Planctomycetota</taxon>
        <taxon>Planctomycetia</taxon>
        <taxon>Pirellulales</taxon>
        <taxon>Pirellulaceae</taxon>
        <taxon>Rhodopirellula</taxon>
    </lineage>
</organism>
<dbReference type="EMBL" id="BX294138">
    <property type="protein sequence ID" value="CAD73050.1"/>
    <property type="molecule type" value="Genomic_DNA"/>
</dbReference>
<accession>Q7UUM9</accession>
<proteinExistence type="predicted"/>